<organism evidence="2 3">
    <name type="scientific">Pelomonas baiyunensis</name>
    <dbReference type="NCBI Taxonomy" id="3299026"/>
    <lineage>
        <taxon>Bacteria</taxon>
        <taxon>Pseudomonadati</taxon>
        <taxon>Pseudomonadota</taxon>
        <taxon>Betaproteobacteria</taxon>
        <taxon>Burkholderiales</taxon>
        <taxon>Sphaerotilaceae</taxon>
        <taxon>Roseateles</taxon>
    </lineage>
</organism>
<dbReference type="SMART" id="SM00342">
    <property type="entry name" value="HTH_ARAC"/>
    <property type="match status" value="1"/>
</dbReference>
<dbReference type="EMBL" id="JBIGIB010000001">
    <property type="protein sequence ID" value="MFG6465021.1"/>
    <property type="molecule type" value="Genomic_DNA"/>
</dbReference>
<feature type="domain" description="HTH araC/xylS-type" evidence="1">
    <location>
        <begin position="192"/>
        <end position="272"/>
    </location>
</feature>
<accession>A0ABW7GSS0</accession>
<reference evidence="2 3" key="1">
    <citation type="submission" date="2024-08" db="EMBL/GenBank/DDBJ databases">
        <authorList>
            <person name="Lu H."/>
        </authorList>
    </citation>
    <scope>NUCLEOTIDE SEQUENCE [LARGE SCALE GENOMIC DNA]</scope>
    <source>
        <strain evidence="2 3">BYS87W</strain>
    </source>
</reference>
<comment type="caution">
    <text evidence="2">The sequence shown here is derived from an EMBL/GenBank/DDBJ whole genome shotgun (WGS) entry which is preliminary data.</text>
</comment>
<evidence type="ECO:0000313" key="3">
    <source>
        <dbReference type="Proteomes" id="UP001606303"/>
    </source>
</evidence>
<evidence type="ECO:0000259" key="1">
    <source>
        <dbReference type="PROSITE" id="PS01124"/>
    </source>
</evidence>
<dbReference type="PROSITE" id="PS01124">
    <property type="entry name" value="HTH_ARAC_FAMILY_2"/>
    <property type="match status" value="1"/>
</dbReference>
<protein>
    <submittedName>
        <fullName evidence="2">Helix-turn-helix domain-containing protein</fullName>
    </submittedName>
</protein>
<gene>
    <name evidence="2" type="ORF">ACG01O_00225</name>
</gene>
<evidence type="ECO:0000313" key="2">
    <source>
        <dbReference type="EMBL" id="MFG6465021.1"/>
    </source>
</evidence>
<dbReference type="InterPro" id="IPR018060">
    <property type="entry name" value="HTH_AraC"/>
</dbReference>
<dbReference type="RefSeq" id="WP_394379822.1">
    <property type="nucleotide sequence ID" value="NZ_JBIGIB010000001.1"/>
</dbReference>
<proteinExistence type="predicted"/>
<sequence>MTLPTSARLYLPRPALGACVYMAVERDTRGRSLTDAQRFNHYPATPLPMVSWIFEGELHMVVERHSASVPPVLAPALPRVVFSGPHRKPSASWSPGPVYALSVAFYPEALSRLLGIGVEPFLDKIVPLQAVATGAVLDALLDIAKVDARDPLHRLEAGLLHLWQGMHEGQVLPTLRGWVQSMAVRAAFSRPGASLRRTQRRFKDWTGQSHRDLQLYVRTEQAMVRATAQAQAQGAAPDLASVAAEAGFADQSHLGREVRRVTGLSPGRLGKLMENHEAFWFYRLLSEHLHKAAGQSPA</sequence>
<name>A0ABW7GSS0_9BURK</name>
<dbReference type="Pfam" id="PF12833">
    <property type="entry name" value="HTH_18"/>
    <property type="match status" value="1"/>
</dbReference>
<dbReference type="Gene3D" id="1.10.10.60">
    <property type="entry name" value="Homeodomain-like"/>
    <property type="match status" value="1"/>
</dbReference>
<keyword evidence="3" id="KW-1185">Reference proteome</keyword>
<dbReference type="Proteomes" id="UP001606303">
    <property type="component" value="Unassembled WGS sequence"/>
</dbReference>